<name>A0A2M7Q724_9BACT</name>
<reference evidence="2" key="1">
    <citation type="submission" date="2017-09" db="EMBL/GenBank/DDBJ databases">
        <title>Depth-based differentiation of microbial function through sediment-hosted aquifers and enrichment of novel symbionts in the deep terrestrial subsurface.</title>
        <authorList>
            <person name="Probst A.J."/>
            <person name="Ladd B."/>
            <person name="Jarett J.K."/>
            <person name="Geller-Mcgrath D.E."/>
            <person name="Sieber C.M.K."/>
            <person name="Emerson J.B."/>
            <person name="Anantharaman K."/>
            <person name="Thomas B.C."/>
            <person name="Malmstrom R."/>
            <person name="Stieglmeier M."/>
            <person name="Klingl A."/>
            <person name="Woyke T."/>
            <person name="Ryan C.M."/>
            <person name="Banfield J.F."/>
        </authorList>
    </citation>
    <scope>NUCLEOTIDE SEQUENCE [LARGE SCALE GENOMIC DNA]</scope>
</reference>
<gene>
    <name evidence="1" type="ORF">COY96_02905</name>
</gene>
<dbReference type="Proteomes" id="UP000230363">
    <property type="component" value="Unassembled WGS sequence"/>
</dbReference>
<sequence length="71" mass="8327">MNTITIPKNLIKNDDLVVIDRMSFEQIFRENKELRLAIKAIMDGEQSLLLGKTRSFKDFLKAKFPEYAKNH</sequence>
<evidence type="ECO:0000313" key="1">
    <source>
        <dbReference type="EMBL" id="PIY59231.1"/>
    </source>
</evidence>
<organism evidence="1 2">
    <name type="scientific">Candidatus Wolfebacteria bacterium CG_4_10_14_0_8_um_filter_37_11</name>
    <dbReference type="NCBI Taxonomy" id="1975062"/>
    <lineage>
        <taxon>Bacteria</taxon>
        <taxon>Candidatus Wolfeibacteriota</taxon>
    </lineage>
</organism>
<dbReference type="EMBL" id="PFKZ01000107">
    <property type="protein sequence ID" value="PIY59231.1"/>
    <property type="molecule type" value="Genomic_DNA"/>
</dbReference>
<proteinExistence type="predicted"/>
<evidence type="ECO:0000313" key="2">
    <source>
        <dbReference type="Proteomes" id="UP000230363"/>
    </source>
</evidence>
<comment type="caution">
    <text evidence="1">The sequence shown here is derived from an EMBL/GenBank/DDBJ whole genome shotgun (WGS) entry which is preliminary data.</text>
</comment>
<accession>A0A2M7Q724</accession>
<dbReference type="AlphaFoldDB" id="A0A2M7Q724"/>
<protein>
    <submittedName>
        <fullName evidence="1">Uncharacterized protein</fullName>
    </submittedName>
</protein>